<dbReference type="Gene3D" id="3.10.100.10">
    <property type="entry name" value="Mannose-Binding Protein A, subunit A"/>
    <property type="match status" value="1"/>
</dbReference>
<sequence length="151" mass="17174">MLITIQLCKTLCQNVGGNEGRWTRDNFTCDAWIPWRGHYYISCTTRMVWNVAASHCGSMSAHLVYINNADENSFVKSMLTNCNLNYASIGLLPIDSTQLALGWKWQDNIIASYTNWESSQLAHFEGCVGIASDGQWHDYACTTQYYCICEY</sequence>
<dbReference type="InterPro" id="IPR016187">
    <property type="entry name" value="CTDL_fold"/>
</dbReference>
<protein>
    <submittedName>
        <fullName evidence="2">Collectin-12</fullName>
    </submittedName>
</protein>
<accession>A0A9Q1BYM9</accession>
<dbReference type="OrthoDB" id="8935730at2759"/>
<evidence type="ECO:0000313" key="3">
    <source>
        <dbReference type="Proteomes" id="UP001152320"/>
    </source>
</evidence>
<dbReference type="Proteomes" id="UP001152320">
    <property type="component" value="Chromosome 10"/>
</dbReference>
<dbReference type="SUPFAM" id="SSF56436">
    <property type="entry name" value="C-type lectin-like"/>
    <property type="match status" value="1"/>
</dbReference>
<dbReference type="EMBL" id="JAIZAY010000010">
    <property type="protein sequence ID" value="KAJ8035137.1"/>
    <property type="molecule type" value="Genomic_DNA"/>
</dbReference>
<organism evidence="2 3">
    <name type="scientific">Holothuria leucospilota</name>
    <name type="common">Black long sea cucumber</name>
    <name type="synonym">Mertensiothuria leucospilota</name>
    <dbReference type="NCBI Taxonomy" id="206669"/>
    <lineage>
        <taxon>Eukaryota</taxon>
        <taxon>Metazoa</taxon>
        <taxon>Echinodermata</taxon>
        <taxon>Eleutherozoa</taxon>
        <taxon>Echinozoa</taxon>
        <taxon>Holothuroidea</taxon>
        <taxon>Aspidochirotacea</taxon>
        <taxon>Aspidochirotida</taxon>
        <taxon>Holothuriidae</taxon>
        <taxon>Holothuria</taxon>
    </lineage>
</organism>
<comment type="caution">
    <text evidence="2">The sequence shown here is derived from an EMBL/GenBank/DDBJ whole genome shotgun (WGS) entry which is preliminary data.</text>
</comment>
<name>A0A9Q1BYM9_HOLLE</name>
<dbReference type="InterPro" id="IPR016186">
    <property type="entry name" value="C-type_lectin-like/link_sf"/>
</dbReference>
<dbReference type="InterPro" id="IPR001304">
    <property type="entry name" value="C-type_lectin-like"/>
</dbReference>
<evidence type="ECO:0000313" key="2">
    <source>
        <dbReference type="EMBL" id="KAJ8035137.1"/>
    </source>
</evidence>
<dbReference type="InterPro" id="IPR050111">
    <property type="entry name" value="C-type_lectin/snaclec_domain"/>
</dbReference>
<keyword evidence="3" id="KW-1185">Reference proteome</keyword>
<feature type="domain" description="C-type lectin" evidence="1">
    <location>
        <begin position="35"/>
        <end position="150"/>
    </location>
</feature>
<dbReference type="SMART" id="SM00034">
    <property type="entry name" value="CLECT"/>
    <property type="match status" value="1"/>
</dbReference>
<evidence type="ECO:0000259" key="1">
    <source>
        <dbReference type="PROSITE" id="PS50041"/>
    </source>
</evidence>
<dbReference type="PANTHER" id="PTHR22803">
    <property type="entry name" value="MANNOSE, PHOSPHOLIPASE, LECTIN RECEPTOR RELATED"/>
    <property type="match status" value="1"/>
</dbReference>
<dbReference type="Pfam" id="PF00059">
    <property type="entry name" value="Lectin_C"/>
    <property type="match status" value="1"/>
</dbReference>
<dbReference type="PROSITE" id="PS50041">
    <property type="entry name" value="C_TYPE_LECTIN_2"/>
    <property type="match status" value="1"/>
</dbReference>
<dbReference type="AlphaFoldDB" id="A0A9Q1BYM9"/>
<reference evidence="2" key="1">
    <citation type="submission" date="2021-10" db="EMBL/GenBank/DDBJ databases">
        <title>Tropical sea cucumber genome reveals ecological adaptation and Cuvierian tubules defense mechanism.</title>
        <authorList>
            <person name="Chen T."/>
        </authorList>
    </citation>
    <scope>NUCLEOTIDE SEQUENCE</scope>
    <source>
        <strain evidence="2">Nanhai2018</strain>
        <tissue evidence="2">Muscle</tissue>
    </source>
</reference>
<gene>
    <name evidence="2" type="ORF">HOLleu_22267</name>
</gene>
<proteinExistence type="predicted"/>
<dbReference type="CDD" id="cd00037">
    <property type="entry name" value="CLECT"/>
    <property type="match status" value="1"/>
</dbReference>